<organism evidence="2 3">
    <name type="scientific">Digitaria exilis</name>
    <dbReference type="NCBI Taxonomy" id="1010633"/>
    <lineage>
        <taxon>Eukaryota</taxon>
        <taxon>Viridiplantae</taxon>
        <taxon>Streptophyta</taxon>
        <taxon>Embryophyta</taxon>
        <taxon>Tracheophyta</taxon>
        <taxon>Spermatophyta</taxon>
        <taxon>Magnoliopsida</taxon>
        <taxon>Liliopsida</taxon>
        <taxon>Poales</taxon>
        <taxon>Poaceae</taxon>
        <taxon>PACMAD clade</taxon>
        <taxon>Panicoideae</taxon>
        <taxon>Panicodae</taxon>
        <taxon>Paniceae</taxon>
        <taxon>Anthephorinae</taxon>
        <taxon>Digitaria</taxon>
    </lineage>
</organism>
<reference evidence="2" key="1">
    <citation type="submission" date="2020-07" db="EMBL/GenBank/DDBJ databases">
        <title>Genome sequence and genetic diversity analysis of an under-domesticated orphan crop, white fonio (Digitaria exilis).</title>
        <authorList>
            <person name="Bennetzen J.L."/>
            <person name="Chen S."/>
            <person name="Ma X."/>
            <person name="Wang X."/>
            <person name="Yssel A.E.J."/>
            <person name="Chaluvadi S.R."/>
            <person name="Johnson M."/>
            <person name="Gangashetty P."/>
            <person name="Hamidou F."/>
            <person name="Sanogo M.D."/>
            <person name="Zwaenepoel A."/>
            <person name="Wallace J."/>
            <person name="Van De Peer Y."/>
            <person name="Van Deynze A."/>
        </authorList>
    </citation>
    <scope>NUCLEOTIDE SEQUENCE</scope>
    <source>
        <tissue evidence="2">Leaves</tissue>
    </source>
</reference>
<dbReference type="OrthoDB" id="676569at2759"/>
<sequence length="342" mass="37846">MEGSTSATACAGGRPPLGTLPVLVYDHGVNPNNRQTAFAIGDQSLHTSVVPELANSYYHVTPQGWVLLVAPGDPSPRATRLWDPRSDESVSLPAMEHELLPKVWECYLSDAPTEASSCVVLVLDIKKPSFLYSRVGDSRWSTHDYDIGDARQPPPEPPTKMVVQQTAAVDGKFYFQVCGKKLGFIDFSSATPEFTSMDYPLVEFPEGSNCVNNQLVASHGELYNVYIYLKEFTPEILTVCVYRIDDPSGQPTLSKVDDLGDRVFLLSDANTQLLCSASKYGVKGNRVYFNHNVMGDMDGGLLCIYDLDDQSLKTMKPCPEMTELMCNPFWMMPTDQRQSSNS</sequence>
<accession>A0A835ALL3</accession>
<dbReference type="EMBL" id="JACEFO010002354">
    <property type="protein sequence ID" value="KAF8664052.1"/>
    <property type="molecule type" value="Genomic_DNA"/>
</dbReference>
<dbReference type="InterPro" id="IPR005174">
    <property type="entry name" value="KIB1-4_b-propeller"/>
</dbReference>
<evidence type="ECO:0000259" key="1">
    <source>
        <dbReference type="Pfam" id="PF03478"/>
    </source>
</evidence>
<feature type="domain" description="KIB1-4 beta-propeller" evidence="1">
    <location>
        <begin position="38"/>
        <end position="306"/>
    </location>
</feature>
<gene>
    <name evidence="2" type="ORF">HU200_054959</name>
</gene>
<evidence type="ECO:0000313" key="2">
    <source>
        <dbReference type="EMBL" id="KAF8664052.1"/>
    </source>
</evidence>
<dbReference type="AlphaFoldDB" id="A0A835ALL3"/>
<comment type="caution">
    <text evidence="2">The sequence shown here is derived from an EMBL/GenBank/DDBJ whole genome shotgun (WGS) entry which is preliminary data.</text>
</comment>
<name>A0A835ALL3_9POAL</name>
<dbReference type="Proteomes" id="UP000636709">
    <property type="component" value="Unassembled WGS sequence"/>
</dbReference>
<proteinExistence type="predicted"/>
<dbReference type="PANTHER" id="PTHR33127">
    <property type="entry name" value="TRANSMEMBRANE PROTEIN"/>
    <property type="match status" value="1"/>
</dbReference>
<dbReference type="Pfam" id="PF03478">
    <property type="entry name" value="Beta-prop_KIB1-4"/>
    <property type="match status" value="1"/>
</dbReference>
<dbReference type="PANTHER" id="PTHR33127:SF50">
    <property type="entry name" value="OS01G0885800 PROTEIN"/>
    <property type="match status" value="1"/>
</dbReference>
<evidence type="ECO:0000313" key="3">
    <source>
        <dbReference type="Proteomes" id="UP000636709"/>
    </source>
</evidence>
<keyword evidence="3" id="KW-1185">Reference proteome</keyword>
<protein>
    <recommendedName>
        <fullName evidence="1">KIB1-4 beta-propeller domain-containing protein</fullName>
    </recommendedName>
</protein>